<gene>
    <name evidence="1" type="ORF">HW932_01740</name>
</gene>
<sequence>MDYIGHYFIDTFLAKNLPPADRDFAVCKIVAVHCDDGASLIAENPETDQLWLTERSFLEPITEDEADEACLRLAQGSAETLE</sequence>
<dbReference type="EMBL" id="JABZEO010000001">
    <property type="protein sequence ID" value="NVZ07981.1"/>
    <property type="molecule type" value="Genomic_DNA"/>
</dbReference>
<evidence type="ECO:0000313" key="2">
    <source>
        <dbReference type="Proteomes" id="UP000592294"/>
    </source>
</evidence>
<keyword evidence="2" id="KW-1185">Reference proteome</keyword>
<dbReference type="AlphaFoldDB" id="A0A850RE90"/>
<proteinExistence type="predicted"/>
<protein>
    <submittedName>
        <fullName evidence="1">Uncharacterized protein</fullName>
    </submittedName>
</protein>
<dbReference type="Proteomes" id="UP000592294">
    <property type="component" value="Unassembled WGS sequence"/>
</dbReference>
<name>A0A850RE90_9GAMM</name>
<evidence type="ECO:0000313" key="1">
    <source>
        <dbReference type="EMBL" id="NVZ07981.1"/>
    </source>
</evidence>
<comment type="caution">
    <text evidence="1">The sequence shown here is derived from an EMBL/GenBank/DDBJ whole genome shotgun (WGS) entry which is preliminary data.</text>
</comment>
<accession>A0A850RE90</accession>
<reference evidence="1 2" key="1">
    <citation type="submission" date="2020-06" db="EMBL/GenBank/DDBJ databases">
        <title>Whole-genome sequence of Allochromatium humboldtianum DSM 21881, type strain.</title>
        <authorList>
            <person name="Kyndt J.A."/>
            <person name="Meyer T.E."/>
        </authorList>
    </citation>
    <scope>NUCLEOTIDE SEQUENCE [LARGE SCALE GENOMIC DNA]</scope>
    <source>
        <strain evidence="1 2">DSM 21881</strain>
    </source>
</reference>
<dbReference type="RefSeq" id="WP_176974775.1">
    <property type="nucleotide sequence ID" value="NZ_JABZEO010000001.1"/>
</dbReference>
<organism evidence="1 2">
    <name type="scientific">Allochromatium humboldtianum</name>
    <dbReference type="NCBI Taxonomy" id="504901"/>
    <lineage>
        <taxon>Bacteria</taxon>
        <taxon>Pseudomonadati</taxon>
        <taxon>Pseudomonadota</taxon>
        <taxon>Gammaproteobacteria</taxon>
        <taxon>Chromatiales</taxon>
        <taxon>Chromatiaceae</taxon>
        <taxon>Allochromatium</taxon>
    </lineage>
</organism>